<proteinExistence type="predicted"/>
<comment type="caution">
    <text evidence="1">The sequence shown here is derived from an EMBL/GenBank/DDBJ whole genome shotgun (WGS) entry which is preliminary data.</text>
</comment>
<gene>
    <name evidence="1" type="ORF">E2C01_048882</name>
</gene>
<reference evidence="1 2" key="1">
    <citation type="submission" date="2019-05" db="EMBL/GenBank/DDBJ databases">
        <title>Another draft genome of Portunus trituberculatus and its Hox gene families provides insights of decapod evolution.</title>
        <authorList>
            <person name="Jeong J.-H."/>
            <person name="Song I."/>
            <person name="Kim S."/>
            <person name="Choi T."/>
            <person name="Kim D."/>
            <person name="Ryu S."/>
            <person name="Kim W."/>
        </authorList>
    </citation>
    <scope>NUCLEOTIDE SEQUENCE [LARGE SCALE GENOMIC DNA]</scope>
    <source>
        <tissue evidence="1">Muscle</tissue>
    </source>
</reference>
<protein>
    <submittedName>
        <fullName evidence="1">Uncharacterized protein</fullName>
    </submittedName>
</protein>
<name>A0A5B7G7K5_PORTR</name>
<accession>A0A5B7G7K5</accession>
<evidence type="ECO:0000313" key="2">
    <source>
        <dbReference type="Proteomes" id="UP000324222"/>
    </source>
</evidence>
<keyword evidence="2" id="KW-1185">Reference proteome</keyword>
<organism evidence="1 2">
    <name type="scientific">Portunus trituberculatus</name>
    <name type="common">Swimming crab</name>
    <name type="synonym">Neptunus trituberculatus</name>
    <dbReference type="NCBI Taxonomy" id="210409"/>
    <lineage>
        <taxon>Eukaryota</taxon>
        <taxon>Metazoa</taxon>
        <taxon>Ecdysozoa</taxon>
        <taxon>Arthropoda</taxon>
        <taxon>Crustacea</taxon>
        <taxon>Multicrustacea</taxon>
        <taxon>Malacostraca</taxon>
        <taxon>Eumalacostraca</taxon>
        <taxon>Eucarida</taxon>
        <taxon>Decapoda</taxon>
        <taxon>Pleocyemata</taxon>
        <taxon>Brachyura</taxon>
        <taxon>Eubrachyura</taxon>
        <taxon>Portunoidea</taxon>
        <taxon>Portunidae</taxon>
        <taxon>Portuninae</taxon>
        <taxon>Portunus</taxon>
    </lineage>
</organism>
<dbReference type="AlphaFoldDB" id="A0A5B7G7K5"/>
<evidence type="ECO:0000313" key="1">
    <source>
        <dbReference type="EMBL" id="MPC54952.1"/>
    </source>
</evidence>
<dbReference type="EMBL" id="VSRR010012765">
    <property type="protein sequence ID" value="MPC54952.1"/>
    <property type="molecule type" value="Genomic_DNA"/>
</dbReference>
<sequence>MEHFRGPSKLSCDLKVLSTRWSVLRHVAAPPRPFSSRKDSNFIYQLLAQTVTVDSFSLSVEVPKKPDAASGFVMSQMPPVLPRAMALQMFADVDNSRGGQHALKRPWYELRLGWVGVAGRWCYLPERGHNSPCIT</sequence>
<dbReference type="Proteomes" id="UP000324222">
    <property type="component" value="Unassembled WGS sequence"/>
</dbReference>